<evidence type="ECO:0008006" key="3">
    <source>
        <dbReference type="Google" id="ProtNLM"/>
    </source>
</evidence>
<protein>
    <recommendedName>
        <fullName evidence="3">PD-(D/E)XK nuclease superfamily protein</fullName>
    </recommendedName>
</protein>
<gene>
    <name evidence="1" type="ORF">QYF49_23185</name>
</gene>
<keyword evidence="2" id="KW-1185">Reference proteome</keyword>
<reference evidence="1" key="1">
    <citation type="submission" date="2023-06" db="EMBL/GenBank/DDBJ databases">
        <title>Draft Genome Sequences of Representative Paenibacillus Polymyxa, Bacillus cereus, Fictibacillus sp., and Brevibacillus agri Strains Isolated from Amazonian Dark Earth.</title>
        <authorList>
            <person name="Pellegrinetti T.A."/>
            <person name="Cunha I.C.M."/>
            <person name="Chaves M.G."/>
            <person name="Freitas A.S."/>
            <person name="Silva A.V.R."/>
            <person name="Tsai S.M."/>
            <person name="Mendes L.W."/>
        </authorList>
    </citation>
    <scope>NUCLEOTIDE SEQUENCE</scope>
    <source>
        <strain evidence="1">CENA-BCM004</strain>
    </source>
</reference>
<sequence>MVNLEQTINELHDLNAERDAFSSISGYFFQFELTLLHILYDGSEKDAFSDKECKATYKVETIEDYVKYYKKDDKGYIRLAQMKHHVSKTTNSKYYSAVLSLYYTYLNFIEKNETNIELRATIFHYDMSPVKDIYTVLTSAIESEDKSLQSIITKIIDTGLDSEVNRLSFSQITSFEKTETHASISQILKQELSNRYQSLHPNHTPERLYASAVSKLIQDSGNGLDLSIETLNSLFLDEVEIMKGFYQLKIIDYVKGIIDSCINEVDINFRYTEEVKTTYAGIYVDFIAPFIEVKFQHPEFRYSFLRTVTPKEFSKAIELNSLSEYESFLEASDAIKQTLSNLAKIIFNYLSSGEEIRLEDWFEITEKGWLFDYPSEERGKGVLIGNFYGDIFSSLYYMLPRLKDRDLRPDVWYVKHDDVDINASNQLNYEVDITSPSEDLHKHIYAQPFDDHYHIQCLGCLTVSNLSDCKKVNNIFIDQCRVKGV</sequence>
<comment type="caution">
    <text evidence="1">The sequence shown here is derived from an EMBL/GenBank/DDBJ whole genome shotgun (WGS) entry which is preliminary data.</text>
</comment>
<dbReference type="EMBL" id="JAUHLN010000007">
    <property type="protein sequence ID" value="MDN4075851.1"/>
    <property type="molecule type" value="Genomic_DNA"/>
</dbReference>
<accession>A0ABT8ED38</accession>
<proteinExistence type="predicted"/>
<dbReference type="RefSeq" id="WP_290401963.1">
    <property type="nucleotide sequence ID" value="NZ_JAUHLN010000007.1"/>
</dbReference>
<evidence type="ECO:0000313" key="2">
    <source>
        <dbReference type="Proteomes" id="UP001168694"/>
    </source>
</evidence>
<name>A0ABT8ED38_9BACL</name>
<organism evidence="1 2">
    <name type="scientific">Fictibacillus terranigra</name>
    <dbReference type="NCBI Taxonomy" id="3058424"/>
    <lineage>
        <taxon>Bacteria</taxon>
        <taxon>Bacillati</taxon>
        <taxon>Bacillota</taxon>
        <taxon>Bacilli</taxon>
        <taxon>Bacillales</taxon>
        <taxon>Fictibacillaceae</taxon>
        <taxon>Fictibacillus</taxon>
    </lineage>
</organism>
<dbReference type="Proteomes" id="UP001168694">
    <property type="component" value="Unassembled WGS sequence"/>
</dbReference>
<evidence type="ECO:0000313" key="1">
    <source>
        <dbReference type="EMBL" id="MDN4075851.1"/>
    </source>
</evidence>